<dbReference type="Proteomes" id="UP000001075">
    <property type="component" value="Unassembled WGS sequence"/>
</dbReference>
<proteinExistence type="predicted"/>
<protein>
    <submittedName>
        <fullName evidence="1">Uncharacterized protein</fullName>
    </submittedName>
</protein>
<dbReference type="AlphaFoldDB" id="G3IQC9"/>
<gene>
    <name evidence="1" type="ORF">I79_026248</name>
</gene>
<name>G3IQC9_CRIGR</name>
<evidence type="ECO:0000313" key="1">
    <source>
        <dbReference type="EMBL" id="EGV91154.1"/>
    </source>
</evidence>
<dbReference type="InParanoid" id="G3IQC9"/>
<dbReference type="EMBL" id="JH069076">
    <property type="protein sequence ID" value="EGV91154.1"/>
    <property type="molecule type" value="Genomic_DNA"/>
</dbReference>
<evidence type="ECO:0000313" key="2">
    <source>
        <dbReference type="Proteomes" id="UP000001075"/>
    </source>
</evidence>
<accession>G3IQC9</accession>
<reference evidence="2" key="1">
    <citation type="journal article" date="2011" name="Nat. Biotechnol.">
        <title>The genomic sequence of the Chinese hamster ovary (CHO)-K1 cell line.</title>
        <authorList>
            <person name="Xu X."/>
            <person name="Nagarajan H."/>
            <person name="Lewis N.E."/>
            <person name="Pan S."/>
            <person name="Cai Z."/>
            <person name="Liu X."/>
            <person name="Chen W."/>
            <person name="Xie M."/>
            <person name="Wang W."/>
            <person name="Hammond S."/>
            <person name="Andersen M.R."/>
            <person name="Neff N."/>
            <person name="Passarelli B."/>
            <person name="Koh W."/>
            <person name="Fan H.C."/>
            <person name="Wang J."/>
            <person name="Gui Y."/>
            <person name="Lee K.H."/>
            <person name="Betenbaugh M.J."/>
            <person name="Quake S.R."/>
            <person name="Famili I."/>
            <person name="Palsson B.O."/>
            <person name="Wang J."/>
        </authorList>
    </citation>
    <scope>NUCLEOTIDE SEQUENCE [LARGE SCALE GENOMIC DNA]</scope>
    <source>
        <strain evidence="2">CHO K1 cell line</strain>
    </source>
</reference>
<sequence>MGTLKPCQHRLCSIYLFYPLNCSICPKPTTVSTTEEAHWKIREDREDGNVIHTNLPHQLKINSALLFTRFLC</sequence>
<organism evidence="1 2">
    <name type="scientific">Cricetulus griseus</name>
    <name type="common">Chinese hamster</name>
    <name type="synonym">Cricetulus barabensis griseus</name>
    <dbReference type="NCBI Taxonomy" id="10029"/>
    <lineage>
        <taxon>Eukaryota</taxon>
        <taxon>Metazoa</taxon>
        <taxon>Chordata</taxon>
        <taxon>Craniata</taxon>
        <taxon>Vertebrata</taxon>
        <taxon>Euteleostomi</taxon>
        <taxon>Mammalia</taxon>
        <taxon>Eutheria</taxon>
        <taxon>Euarchontoglires</taxon>
        <taxon>Glires</taxon>
        <taxon>Rodentia</taxon>
        <taxon>Myomorpha</taxon>
        <taxon>Muroidea</taxon>
        <taxon>Cricetidae</taxon>
        <taxon>Cricetinae</taxon>
        <taxon>Cricetulus</taxon>
    </lineage>
</organism>